<feature type="compositionally biased region" description="Polar residues" evidence="2">
    <location>
        <begin position="1136"/>
        <end position="1159"/>
    </location>
</feature>
<accession>A0AAV4GKA9</accession>
<evidence type="ECO:0000313" key="4">
    <source>
        <dbReference type="Proteomes" id="UP000762676"/>
    </source>
</evidence>
<feature type="compositionally biased region" description="Low complexity" evidence="2">
    <location>
        <begin position="674"/>
        <end position="691"/>
    </location>
</feature>
<proteinExistence type="predicted"/>
<feature type="compositionally biased region" description="Polar residues" evidence="2">
    <location>
        <begin position="692"/>
        <end position="703"/>
    </location>
</feature>
<feature type="region of interest" description="Disordered" evidence="2">
    <location>
        <begin position="1444"/>
        <end position="1513"/>
    </location>
</feature>
<feature type="compositionally biased region" description="Polar residues" evidence="2">
    <location>
        <begin position="899"/>
        <end position="912"/>
    </location>
</feature>
<feature type="compositionally biased region" description="Low complexity" evidence="2">
    <location>
        <begin position="834"/>
        <end position="861"/>
    </location>
</feature>
<feature type="region of interest" description="Disordered" evidence="2">
    <location>
        <begin position="1345"/>
        <end position="1421"/>
    </location>
</feature>
<feature type="region of interest" description="Disordered" evidence="2">
    <location>
        <begin position="455"/>
        <end position="491"/>
    </location>
</feature>
<name>A0AAV4GKA9_9GAST</name>
<comment type="caution">
    <text evidence="3">The sequence shown here is derived from an EMBL/GenBank/DDBJ whole genome shotgun (WGS) entry which is preliminary data.</text>
</comment>
<feature type="region of interest" description="Disordered" evidence="2">
    <location>
        <begin position="826"/>
        <end position="1049"/>
    </location>
</feature>
<evidence type="ECO:0000256" key="1">
    <source>
        <dbReference type="SAM" id="Coils"/>
    </source>
</evidence>
<feature type="compositionally biased region" description="Polar residues" evidence="2">
    <location>
        <begin position="1302"/>
        <end position="1331"/>
    </location>
</feature>
<feature type="compositionally biased region" description="Polar residues" evidence="2">
    <location>
        <begin position="1486"/>
        <end position="1508"/>
    </location>
</feature>
<feature type="compositionally biased region" description="Polar residues" evidence="2">
    <location>
        <begin position="1002"/>
        <end position="1015"/>
    </location>
</feature>
<feature type="compositionally biased region" description="Low complexity" evidence="2">
    <location>
        <begin position="184"/>
        <end position="194"/>
    </location>
</feature>
<keyword evidence="4" id="KW-1185">Reference proteome</keyword>
<gene>
    <name evidence="3" type="ORF">ElyMa_002461000</name>
</gene>
<feature type="compositionally biased region" description="Basic and acidic residues" evidence="2">
    <location>
        <begin position="747"/>
        <end position="763"/>
    </location>
</feature>
<feature type="coiled-coil region" evidence="1">
    <location>
        <begin position="237"/>
        <end position="323"/>
    </location>
</feature>
<dbReference type="Proteomes" id="UP000762676">
    <property type="component" value="Unassembled WGS sequence"/>
</dbReference>
<feature type="region of interest" description="Disordered" evidence="2">
    <location>
        <begin position="741"/>
        <end position="780"/>
    </location>
</feature>
<dbReference type="EMBL" id="BMAT01005048">
    <property type="protein sequence ID" value="GFR86197.1"/>
    <property type="molecule type" value="Genomic_DNA"/>
</dbReference>
<feature type="region of interest" description="Disordered" evidence="2">
    <location>
        <begin position="582"/>
        <end position="724"/>
    </location>
</feature>
<reference evidence="3 4" key="1">
    <citation type="journal article" date="2021" name="Elife">
        <title>Chloroplast acquisition without the gene transfer in kleptoplastic sea slugs, Plakobranchus ocellatus.</title>
        <authorList>
            <person name="Maeda T."/>
            <person name="Takahashi S."/>
            <person name="Yoshida T."/>
            <person name="Shimamura S."/>
            <person name="Takaki Y."/>
            <person name="Nagai Y."/>
            <person name="Toyoda A."/>
            <person name="Suzuki Y."/>
            <person name="Arimoto A."/>
            <person name="Ishii H."/>
            <person name="Satoh N."/>
            <person name="Nishiyama T."/>
            <person name="Hasebe M."/>
            <person name="Maruyama T."/>
            <person name="Minagawa J."/>
            <person name="Obokata J."/>
            <person name="Shigenobu S."/>
        </authorList>
    </citation>
    <scope>NUCLEOTIDE SEQUENCE [LARGE SCALE GENOMIC DNA]</scope>
</reference>
<feature type="compositionally biased region" description="Polar residues" evidence="2">
    <location>
        <begin position="863"/>
        <end position="877"/>
    </location>
</feature>
<feature type="compositionally biased region" description="Acidic residues" evidence="2">
    <location>
        <begin position="195"/>
        <end position="223"/>
    </location>
</feature>
<feature type="region of interest" description="Disordered" evidence="2">
    <location>
        <begin position="1300"/>
        <end position="1332"/>
    </location>
</feature>
<feature type="region of interest" description="Disordered" evidence="2">
    <location>
        <begin position="1127"/>
        <end position="1287"/>
    </location>
</feature>
<evidence type="ECO:0000313" key="3">
    <source>
        <dbReference type="EMBL" id="GFR86197.1"/>
    </source>
</evidence>
<feature type="compositionally biased region" description="Polar residues" evidence="2">
    <location>
        <begin position="1169"/>
        <end position="1185"/>
    </location>
</feature>
<feature type="region of interest" description="Disordered" evidence="2">
    <location>
        <begin position="24"/>
        <end position="56"/>
    </location>
</feature>
<organism evidence="3 4">
    <name type="scientific">Elysia marginata</name>
    <dbReference type="NCBI Taxonomy" id="1093978"/>
    <lineage>
        <taxon>Eukaryota</taxon>
        <taxon>Metazoa</taxon>
        <taxon>Spiralia</taxon>
        <taxon>Lophotrochozoa</taxon>
        <taxon>Mollusca</taxon>
        <taxon>Gastropoda</taxon>
        <taxon>Heterobranchia</taxon>
        <taxon>Euthyneura</taxon>
        <taxon>Panpulmonata</taxon>
        <taxon>Sacoglossa</taxon>
        <taxon>Placobranchoidea</taxon>
        <taxon>Plakobranchidae</taxon>
        <taxon>Elysia</taxon>
    </lineage>
</organism>
<evidence type="ECO:0000256" key="2">
    <source>
        <dbReference type="SAM" id="MobiDB-lite"/>
    </source>
</evidence>
<feature type="compositionally biased region" description="Polar residues" evidence="2">
    <location>
        <begin position="1029"/>
        <end position="1049"/>
    </location>
</feature>
<feature type="compositionally biased region" description="Polar residues" evidence="2">
    <location>
        <begin position="711"/>
        <end position="721"/>
    </location>
</feature>
<feature type="region of interest" description="Disordered" evidence="2">
    <location>
        <begin position="516"/>
        <end position="562"/>
    </location>
</feature>
<feature type="coiled-coil region" evidence="1">
    <location>
        <begin position="69"/>
        <end position="115"/>
    </location>
</feature>
<feature type="compositionally biased region" description="Polar residues" evidence="2">
    <location>
        <begin position="764"/>
        <end position="780"/>
    </location>
</feature>
<sequence length="1586" mass="172317">MGSLDVSTASQDYTVRTVDLRDLKGKVPDSSSDGTVAGESHTSLEVLGAHTSSPAHLEEIQKKMTDSFSRKMQVEREQLKLEKEKLRLEKERLRALEREAKLEKIKGRLSQTEQESSFKNPVLGPLAEYKVTADFAHKLHQWELKKGLSHDVSNSIYLEAQKLNVQHLREESERQKPVRFSLSAEEAAGEAPGDGTEEQTADGGADEDDDDVDGGNGDGDDETTTSVTEECLIKSNIDTLERANLQLIENLQQKEMEYETVQQQVTEVNRKLAKVKEEHAREMARFHRELALGSIAEPVKLEVGELESTITTMEEKIKAMENLGERLALSMESAAVGKWQSIDGEETVHTQLVELVDQMRNMLVQASHSAEESKKSMALSNFEKLYSHAMKLQVQMNNLRLSHLERNREIMTVKRQLLLQEVNNLLLQADITRRETELYQYQAAKKFASLRRWNTFSGSDRNRPPQAQMEITAKPRVEVQPDGSSRQIDAPHVNIPYISEDVILASAASSSISAPASPSAVEAAGGTPLSTSSGVSPLLHQSASTTSSAAGGSSPVPHVTPSITSAGYAQQQRQQQHYKLLSEQQQQQQKLLEESDHSSIAAIPDSKSSPEDNVSRPPKLAATESQSQHLPPVSSASPSFLRAVSDPIQTKGGEQSLEKGKIGQEASSSQAFKPSPHLSSSVHPSSTPLQSASDGDNISSRQHLSLPPSPQQTVHPQSPSHMKTLEAIGAVSNQSGQLAVPLVQKSDAPRGDNGHESKVHEKQQQSPTLPQTIISPSISPENLAVGVATSKKTDSAKTTYDSVPLYHEIMELRKAKSIVERGSPTLILSKEGKGSSSVPSPAKSPSRSVSSSSTRPGTLSPTIPRQRSLDLSPSTAQGPRLVRAATSIDDDYSPEPTVMTCTKQSPVTQSEQQHPEVRLDSSAVAVRLSPRADSRRDLPPTSDSGRTISGKCPRSPVTKHNYLRRQKEDRDTAASSGKYLDYKAISPKGSPLPTRGKPPLPRQNTPVRQSPQMSPSVPEKGPRSKSVGEMTQSSGAASGSTVESASNKPLQDAINKFEKRQTMCETDDRPIELRKTPSPTLHLPRVGLVSRVRRLKPAAELLEESQKFKSGHSIYATRIMHRYLPKEGTKSLPPELSSQPTVATAASGSSSNNKENNFVYTMVRRLSRETSPVKSAGSSRTNSELSLKRTDSPRSNSEFVSHIVRKLSSGSGSGSPRYKGNPFTDRTNDGQVKNMALSFDDHPDSSCSPERTVSNSEPGRGDEQMSPPTRRRFQPTSKSAAKTQHRKSCEVAMVCSFGSAVGSESSPLTSDIKQQDHAGSSSPTAPSNHQSLPALALSSEDAMARHRAATYCHSEQERRQVERQAQPARPASTSSAYDPHGHHLTPTEAPATGARAKGPRTGRSAASSLSPVRRGTGRGKMGTVRLLCKQSISFDLGVSLYTQKSEATGGGSPKSTRQVRSWDPSESARAEAAAASVSDTDVEVMSHSSPGPSRAATSTDSRPVSTGSEGEHFSAGIKRSLTALRHFRFDFAPHGTRTKSLVQTKNALFVQTCRHRSIIGTDLPIATFRRGEPDFAPAFNFQFTTV</sequence>
<feature type="compositionally biased region" description="Polar residues" evidence="2">
    <location>
        <begin position="1245"/>
        <end position="1257"/>
    </location>
</feature>
<keyword evidence="1" id="KW-0175">Coiled coil</keyword>
<feature type="compositionally biased region" description="Low complexity" evidence="2">
    <location>
        <begin position="1464"/>
        <end position="1479"/>
    </location>
</feature>
<feature type="region of interest" description="Disordered" evidence="2">
    <location>
        <begin position="168"/>
        <end position="230"/>
    </location>
</feature>
<feature type="compositionally biased region" description="Polar residues" evidence="2">
    <location>
        <begin position="623"/>
        <end position="638"/>
    </location>
</feature>
<feature type="compositionally biased region" description="Polar residues" evidence="2">
    <location>
        <begin position="528"/>
        <end position="541"/>
    </location>
</feature>
<feature type="compositionally biased region" description="Low complexity" evidence="2">
    <location>
        <begin position="542"/>
        <end position="554"/>
    </location>
</feature>
<protein>
    <submittedName>
        <fullName evidence="3">Uncharacterized protein</fullName>
    </submittedName>
</protein>